<keyword evidence="4" id="KW-0964">Secreted</keyword>
<evidence type="ECO:0000256" key="4">
    <source>
        <dbReference type="ARBA" id="ARBA00022525"/>
    </source>
</evidence>
<dbReference type="SUPFAM" id="SSF49785">
    <property type="entry name" value="Galactose-binding domain-like"/>
    <property type="match status" value="1"/>
</dbReference>
<dbReference type="InterPro" id="IPR008979">
    <property type="entry name" value="Galactose-bd-like_sf"/>
</dbReference>
<protein>
    <recommendedName>
        <fullName evidence="3">mannan endo-1,4-beta-mannosidase</fullName>
        <ecNumber evidence="3">3.2.1.78</ecNumber>
    </recommendedName>
</protein>
<evidence type="ECO:0000256" key="8">
    <source>
        <dbReference type="ARBA" id="ARBA00023326"/>
    </source>
</evidence>
<feature type="domain" description="Glycoside hydrolase family 5" evidence="11">
    <location>
        <begin position="64"/>
        <end position="268"/>
    </location>
</feature>
<evidence type="ECO:0000256" key="1">
    <source>
        <dbReference type="ARBA" id="ARBA00001678"/>
    </source>
</evidence>
<dbReference type="SUPFAM" id="SSF49265">
    <property type="entry name" value="Fibronectin type III"/>
    <property type="match status" value="1"/>
</dbReference>
<comment type="caution">
    <text evidence="12">The sequence shown here is derived from an EMBL/GenBank/DDBJ whole genome shotgun (WGS) entry which is preliminary data.</text>
</comment>
<dbReference type="Pfam" id="PF26410">
    <property type="entry name" value="GH5_mannosidase"/>
    <property type="match status" value="1"/>
</dbReference>
<organism evidence="12 13">
    <name type="scientific">Planobispora longispora</name>
    <dbReference type="NCBI Taxonomy" id="28887"/>
    <lineage>
        <taxon>Bacteria</taxon>
        <taxon>Bacillati</taxon>
        <taxon>Actinomycetota</taxon>
        <taxon>Actinomycetes</taxon>
        <taxon>Streptosporangiales</taxon>
        <taxon>Streptosporangiaceae</taxon>
        <taxon>Planobispora</taxon>
    </lineage>
</organism>
<evidence type="ECO:0000313" key="13">
    <source>
        <dbReference type="Proteomes" id="UP000616724"/>
    </source>
</evidence>
<evidence type="ECO:0000256" key="3">
    <source>
        <dbReference type="ARBA" id="ARBA00012706"/>
    </source>
</evidence>
<dbReference type="InterPro" id="IPR017853">
    <property type="entry name" value="GH"/>
</dbReference>
<dbReference type="Gene3D" id="3.20.20.80">
    <property type="entry name" value="Glycosidases"/>
    <property type="match status" value="1"/>
</dbReference>
<comment type="subcellular location">
    <subcellularLocation>
        <location evidence="2">Secreted</location>
    </subcellularLocation>
</comment>
<dbReference type="InterPro" id="IPR013783">
    <property type="entry name" value="Ig-like_fold"/>
</dbReference>
<evidence type="ECO:0000256" key="5">
    <source>
        <dbReference type="ARBA" id="ARBA00022729"/>
    </source>
</evidence>
<evidence type="ECO:0000313" key="12">
    <source>
        <dbReference type="EMBL" id="GIH78929.1"/>
    </source>
</evidence>
<feature type="chain" id="PRO_5035281376" description="mannan endo-1,4-beta-mannosidase" evidence="10">
    <location>
        <begin position="25"/>
        <end position="861"/>
    </location>
</feature>
<evidence type="ECO:0000256" key="2">
    <source>
        <dbReference type="ARBA" id="ARBA00004613"/>
    </source>
</evidence>
<evidence type="ECO:0000256" key="7">
    <source>
        <dbReference type="ARBA" id="ARBA00023295"/>
    </source>
</evidence>
<dbReference type="PANTHER" id="PTHR31451:SF39">
    <property type="entry name" value="MANNAN ENDO-1,4-BETA-MANNOSIDASE 1"/>
    <property type="match status" value="1"/>
</dbReference>
<dbReference type="AlphaFoldDB" id="A0A8J3RPR7"/>
<feature type="compositionally biased region" description="Gly residues" evidence="9">
    <location>
        <begin position="29"/>
        <end position="41"/>
    </location>
</feature>
<feature type="signal peptide" evidence="10">
    <location>
        <begin position="1"/>
        <end position="24"/>
    </location>
</feature>
<feature type="region of interest" description="Disordered" evidence="9">
    <location>
        <begin position="24"/>
        <end position="61"/>
    </location>
</feature>
<proteinExistence type="predicted"/>
<dbReference type="Proteomes" id="UP000616724">
    <property type="component" value="Unassembled WGS sequence"/>
</dbReference>
<dbReference type="GO" id="GO:0000272">
    <property type="term" value="P:polysaccharide catabolic process"/>
    <property type="evidence" value="ECO:0007669"/>
    <property type="project" value="UniProtKB-KW"/>
</dbReference>
<dbReference type="EC" id="3.2.1.78" evidence="3"/>
<keyword evidence="8" id="KW-0119">Carbohydrate metabolism</keyword>
<evidence type="ECO:0000256" key="10">
    <source>
        <dbReference type="SAM" id="SignalP"/>
    </source>
</evidence>
<dbReference type="GO" id="GO:0005576">
    <property type="term" value="C:extracellular region"/>
    <property type="evidence" value="ECO:0007669"/>
    <property type="project" value="UniProtKB-SubCell"/>
</dbReference>
<dbReference type="InterPro" id="IPR036116">
    <property type="entry name" value="FN3_sf"/>
</dbReference>
<name>A0A8J3RPR7_9ACTN</name>
<dbReference type="Gene3D" id="2.60.40.10">
    <property type="entry name" value="Immunoglobulins"/>
    <property type="match status" value="1"/>
</dbReference>
<keyword evidence="8" id="KW-0624">Polysaccharide degradation</keyword>
<keyword evidence="5 10" id="KW-0732">Signal</keyword>
<accession>A0A8J3RPR7</accession>
<dbReference type="InterPro" id="IPR003961">
    <property type="entry name" value="FN3_dom"/>
</dbReference>
<dbReference type="InterPro" id="IPR045053">
    <property type="entry name" value="MAN-like"/>
</dbReference>
<feature type="compositionally biased region" description="Low complexity" evidence="9">
    <location>
        <begin position="42"/>
        <end position="57"/>
    </location>
</feature>
<evidence type="ECO:0000256" key="9">
    <source>
        <dbReference type="SAM" id="MobiDB-lite"/>
    </source>
</evidence>
<gene>
    <name evidence="12" type="ORF">Plo01_53580</name>
</gene>
<dbReference type="EMBL" id="BOOH01000044">
    <property type="protein sequence ID" value="GIH78929.1"/>
    <property type="molecule type" value="Genomic_DNA"/>
</dbReference>
<dbReference type="RefSeq" id="WP_203893407.1">
    <property type="nucleotide sequence ID" value="NZ_BOOH01000044.1"/>
</dbReference>
<comment type="catalytic activity">
    <reaction evidence="1">
        <text>Random hydrolysis of (1-&gt;4)-beta-D-mannosidic linkages in mannans, galactomannans and glucomannans.</text>
        <dbReference type="EC" id="3.2.1.78"/>
    </reaction>
</comment>
<keyword evidence="7" id="KW-0326">Glycosidase</keyword>
<sequence length="861" mass="91012">MRSSRWVSLATMILTVSLALPAHASPSPGGAGTGTGPGTGPSAGAEAAPGSPGAGFPDRSVNTRFVTRSGSRLELDGRPFRFAGTNIYWLGLDENVGGVGYPTFFRIRDALDTAKAMGMTVVRSHMMASTGNELSILPGKESGFNEAAFATVDYAIAYAGSIGIRLVLPLTDEWSYYHGGHRDFTDPYGLPSAAFYTDERVIADYRAYVRHVMHRVNPLTGRAYNADPTVMAWEFGNELEGMTSDWINANAAKFRAWAPRQLIAAGRRFDIDADTLAAPGVDIVDVHYYPPTAAKVKADAAAVTGAGKVYIAGEYASTAASTELLDPVAADPNVTGMMSWSLFGHHDRNGFVQHDDGFTMHFPGDDAAMAESVRAQIAFAGKVSPARRAPALGPPLITQVDKRAGLNELRWRGTAGAAGYVVERSARGRWTAAHRGLLTDDRTPWIDPGAAGDVRYRVVPVDRHGRRDAPSEPVRVAASQTVLTDPVESTLLTSGHANVAITPGDGVAVARPAGSSQAWMSWNRPGTQEVRFDVVSRGRPDVQVQTSEDGADWRTVRHDAHHGRVTAKTGGADHVRLLWSGSTGLTRATLRSADPAPVDSAPGEFGLLTPAPGAENVLGSPVFSWSPAAGAGYYTLTVSTHADLRDPVLSGTGITGTSYPAPDALTPGATYHWRVTAVNALGGTNSPVASFTTRPLPATPAVVDDFEAFADSAELARAYARNPGGDPITPNLAPGEAGQAMRLDYALGSAGYAGVTRTFGPALDVWGHEGLELRLDHAGPAANITIQFVTGGIYFEHTLTPASPGPIRIPFTDFDHPGWAPSGPLDLSRFEQLSIYVGGGPGSGRLTVDQVVAYPRSDTTR</sequence>
<dbReference type="GO" id="GO:0016985">
    <property type="term" value="F:mannan endo-1,4-beta-mannosidase activity"/>
    <property type="evidence" value="ECO:0007669"/>
    <property type="project" value="TreeGrafter"/>
</dbReference>
<dbReference type="CDD" id="cd00063">
    <property type="entry name" value="FN3"/>
    <property type="match status" value="1"/>
</dbReference>
<evidence type="ECO:0000259" key="11">
    <source>
        <dbReference type="Pfam" id="PF26410"/>
    </source>
</evidence>
<dbReference type="PANTHER" id="PTHR31451">
    <property type="match status" value="1"/>
</dbReference>
<dbReference type="InterPro" id="IPR001547">
    <property type="entry name" value="Glyco_hydro_5"/>
</dbReference>
<keyword evidence="6" id="KW-0378">Hydrolase</keyword>
<reference evidence="12 13" key="1">
    <citation type="submission" date="2021-01" db="EMBL/GenBank/DDBJ databases">
        <title>Whole genome shotgun sequence of Planobispora longispora NBRC 13918.</title>
        <authorList>
            <person name="Komaki H."/>
            <person name="Tamura T."/>
        </authorList>
    </citation>
    <scope>NUCLEOTIDE SEQUENCE [LARGE SCALE GENOMIC DNA]</scope>
    <source>
        <strain evidence="12 13">NBRC 13918</strain>
    </source>
</reference>
<dbReference type="SUPFAM" id="SSF51445">
    <property type="entry name" value="(Trans)glycosidases"/>
    <property type="match status" value="1"/>
</dbReference>
<evidence type="ECO:0000256" key="6">
    <source>
        <dbReference type="ARBA" id="ARBA00022801"/>
    </source>
</evidence>
<keyword evidence="13" id="KW-1185">Reference proteome</keyword>